<gene>
    <name evidence="3" type="ORF">GOB81_07630</name>
</gene>
<comment type="caution">
    <text evidence="3">The sequence shown here is derived from an EMBL/GenBank/DDBJ whole genome shotgun (WGS) entry which is preliminary data.</text>
</comment>
<dbReference type="Pfam" id="PF07811">
    <property type="entry name" value="TadE"/>
    <property type="match status" value="1"/>
</dbReference>
<keyword evidence="1" id="KW-0812">Transmembrane</keyword>
<keyword evidence="4" id="KW-1185">Reference proteome</keyword>
<accession>A0ABX0K1C3</accession>
<protein>
    <submittedName>
        <fullName evidence="3">Pilus assembly protein</fullName>
    </submittedName>
</protein>
<sequence length="200" mass="20838">MNSTSDPSGDVNVSFRCASLCAPVQGAEQFPERRFLSDERGVVIVEFALLILPLTAMILASLIMSIVYFTQSALDAVSDQMSREILTGQAPAAGDAGEFKSTACSLLPSYMSCSNLLINVQSVSSLADANIATPQITVGASGEVSASTNYDPGTAESVVVMQLMYALPVLRSVGGFTAATLTNGSRLIVSTSVIKVEPSS</sequence>
<name>A0ABX0K1C3_9PROT</name>
<keyword evidence="1" id="KW-0472">Membrane</keyword>
<dbReference type="RefSeq" id="WP_242010128.1">
    <property type="nucleotide sequence ID" value="NZ_WOSY01000006.1"/>
</dbReference>
<evidence type="ECO:0000259" key="2">
    <source>
        <dbReference type="Pfam" id="PF07811"/>
    </source>
</evidence>
<evidence type="ECO:0000256" key="1">
    <source>
        <dbReference type="SAM" id="Phobius"/>
    </source>
</evidence>
<proteinExistence type="predicted"/>
<reference evidence="3 4" key="1">
    <citation type="journal article" date="2020" name="Int. J. Syst. Evol. Microbiol.">
        <title>Novel acetic acid bacteria from cider fermentations: Acetobacter conturbans sp. nov. and Acetobacter fallax sp. nov.</title>
        <authorList>
            <person name="Sombolestani A.S."/>
            <person name="Cleenwerck I."/>
            <person name="Cnockaert M."/>
            <person name="Borremans W."/>
            <person name="Wieme A.D."/>
            <person name="De Vuyst L."/>
            <person name="Vandamme P."/>
        </authorList>
    </citation>
    <scope>NUCLEOTIDE SEQUENCE [LARGE SCALE GENOMIC DNA]</scope>
    <source>
        <strain evidence="3 4">LMG 1627</strain>
    </source>
</reference>
<evidence type="ECO:0000313" key="4">
    <source>
        <dbReference type="Proteomes" id="UP000631653"/>
    </source>
</evidence>
<feature type="transmembrane region" description="Helical" evidence="1">
    <location>
        <begin position="43"/>
        <end position="69"/>
    </location>
</feature>
<dbReference type="Proteomes" id="UP000631653">
    <property type="component" value="Unassembled WGS sequence"/>
</dbReference>
<organism evidence="3 4">
    <name type="scientific">Acetobacter conturbans</name>
    <dbReference type="NCBI Taxonomy" id="1737472"/>
    <lineage>
        <taxon>Bacteria</taxon>
        <taxon>Pseudomonadati</taxon>
        <taxon>Pseudomonadota</taxon>
        <taxon>Alphaproteobacteria</taxon>
        <taxon>Acetobacterales</taxon>
        <taxon>Acetobacteraceae</taxon>
        <taxon>Acetobacter</taxon>
    </lineage>
</organism>
<evidence type="ECO:0000313" key="3">
    <source>
        <dbReference type="EMBL" id="NHN88498.1"/>
    </source>
</evidence>
<dbReference type="InterPro" id="IPR012495">
    <property type="entry name" value="TadE-like_dom"/>
</dbReference>
<feature type="domain" description="TadE-like" evidence="2">
    <location>
        <begin position="41"/>
        <end position="80"/>
    </location>
</feature>
<keyword evidence="1" id="KW-1133">Transmembrane helix</keyword>
<dbReference type="EMBL" id="WOSY01000006">
    <property type="protein sequence ID" value="NHN88498.1"/>
    <property type="molecule type" value="Genomic_DNA"/>
</dbReference>